<evidence type="ECO:0000256" key="4">
    <source>
        <dbReference type="SAM" id="Coils"/>
    </source>
</evidence>
<dbReference type="Proteomes" id="UP000541109">
    <property type="component" value="Unassembled WGS sequence"/>
</dbReference>
<dbReference type="AlphaFoldDB" id="A0A839AHX5"/>
<comment type="subcellular location">
    <subcellularLocation>
        <location evidence="1">Bacterial flagellum</location>
    </subcellularLocation>
</comment>
<protein>
    <recommendedName>
        <fullName evidence="5">Flagellin N-terminal domain-containing protein</fullName>
    </recommendedName>
</protein>
<name>A0A839AHX5_9HYPH</name>
<evidence type="ECO:0000256" key="1">
    <source>
        <dbReference type="ARBA" id="ARBA00004365"/>
    </source>
</evidence>
<dbReference type="SUPFAM" id="SSF64518">
    <property type="entry name" value="Phase 1 flagellin"/>
    <property type="match status" value="1"/>
</dbReference>
<gene>
    <name evidence="6" type="ORF">H2509_19455</name>
</gene>
<feature type="coiled-coil region" evidence="4">
    <location>
        <begin position="81"/>
        <end position="108"/>
    </location>
</feature>
<evidence type="ECO:0000259" key="5">
    <source>
        <dbReference type="Pfam" id="PF00669"/>
    </source>
</evidence>
<evidence type="ECO:0000313" key="7">
    <source>
        <dbReference type="Proteomes" id="UP000541109"/>
    </source>
</evidence>
<organism evidence="6 7">
    <name type="scientific">Stappia albiluteola</name>
    <dbReference type="NCBI Taxonomy" id="2758565"/>
    <lineage>
        <taxon>Bacteria</taxon>
        <taxon>Pseudomonadati</taxon>
        <taxon>Pseudomonadota</taxon>
        <taxon>Alphaproteobacteria</taxon>
        <taxon>Hyphomicrobiales</taxon>
        <taxon>Stappiaceae</taxon>
        <taxon>Stappia</taxon>
    </lineage>
</organism>
<evidence type="ECO:0000256" key="3">
    <source>
        <dbReference type="ARBA" id="ARBA00023143"/>
    </source>
</evidence>
<keyword evidence="7" id="KW-1185">Reference proteome</keyword>
<feature type="domain" description="Flagellin N-terminal" evidence="5">
    <location>
        <begin position="13"/>
        <end position="112"/>
    </location>
</feature>
<evidence type="ECO:0000256" key="2">
    <source>
        <dbReference type="ARBA" id="ARBA00005709"/>
    </source>
</evidence>
<dbReference type="InterPro" id="IPR001029">
    <property type="entry name" value="Flagellin_N"/>
</dbReference>
<feature type="non-terminal residue" evidence="6">
    <location>
        <position position="345"/>
    </location>
</feature>
<dbReference type="GO" id="GO:0009288">
    <property type="term" value="C:bacterial-type flagellum"/>
    <property type="evidence" value="ECO:0007669"/>
    <property type="project" value="UniProtKB-SubCell"/>
</dbReference>
<keyword evidence="4" id="KW-0175">Coiled coil</keyword>
<reference evidence="6 7" key="1">
    <citation type="submission" date="2020-07" db="EMBL/GenBank/DDBJ databases">
        <title>Stappia sp., F7233, whole genome shotgun sequencing project.</title>
        <authorList>
            <person name="Jiang S."/>
            <person name="Liu Z.W."/>
            <person name="Du Z.J."/>
        </authorList>
    </citation>
    <scope>NUCLEOTIDE SEQUENCE [LARGE SCALE GENOMIC DNA]</scope>
    <source>
        <strain evidence="6 7">F7233</strain>
    </source>
</reference>
<sequence>MSDITLSAGVRQNLLSLQKTADLLSTTQNRLATGKKVNSALDNPTNFFTSQGLQSRAGELSNLLDGIGNAIKTLEAADNGIKAITKLVESAQSTVRQAQQNNTDAEAETQIQGLAAVDTTGVSAGTTQQRVLDQNLGALNFKNGDTIELTATDANGTESKVTYTVGATPATETVNDVINRINNSGVAKASVTSDGRLDIRANGAETLNLTITTQDTGNGSTADLITQNAAGSVFASLGFGDNADAVGVDDENDANTTADVDDPGGTRVVYTEGTSANLFDTLTITNQAQAQEADNSDLAEQFNDILQQIDELAADASFNGINLINSSDTELTVAFNERRDEGRSE</sequence>
<proteinExistence type="inferred from homology"/>
<evidence type="ECO:0000313" key="6">
    <source>
        <dbReference type="EMBL" id="MBA5779313.1"/>
    </source>
</evidence>
<dbReference type="GO" id="GO:0005198">
    <property type="term" value="F:structural molecule activity"/>
    <property type="evidence" value="ECO:0007669"/>
    <property type="project" value="InterPro"/>
</dbReference>
<dbReference type="EMBL" id="JACFXV010000066">
    <property type="protein sequence ID" value="MBA5779313.1"/>
    <property type="molecule type" value="Genomic_DNA"/>
</dbReference>
<dbReference type="Pfam" id="PF00669">
    <property type="entry name" value="Flagellin_N"/>
    <property type="match status" value="1"/>
</dbReference>
<comment type="similarity">
    <text evidence="2">Belongs to the bacterial flagellin family.</text>
</comment>
<accession>A0A839AHX5</accession>
<comment type="caution">
    <text evidence="6">The sequence shown here is derived from an EMBL/GenBank/DDBJ whole genome shotgun (WGS) entry which is preliminary data.</text>
</comment>
<keyword evidence="3" id="KW-0975">Bacterial flagellum</keyword>